<dbReference type="AlphaFoldDB" id="A0A0Q9YI82"/>
<dbReference type="InterPro" id="IPR028229">
    <property type="entry name" value="Integrase_rpt"/>
</dbReference>
<name>A0A0Q9YI82_9GAMM</name>
<keyword evidence="3" id="KW-1185">Reference proteome</keyword>
<accession>A0A0Q9YI82</accession>
<dbReference type="PATRIC" id="fig|1590043.3.peg.2720"/>
<dbReference type="Pfam" id="PF14882">
    <property type="entry name" value="INT_rpt"/>
    <property type="match status" value="1"/>
</dbReference>
<dbReference type="EMBL" id="LKAJ02000002">
    <property type="protein sequence ID" value="MCS5712780.1"/>
    <property type="molecule type" value="Genomic_DNA"/>
</dbReference>
<dbReference type="OrthoDB" id="2077978at2"/>
<evidence type="ECO:0000313" key="2">
    <source>
        <dbReference type="EMBL" id="MCS5712780.1"/>
    </source>
</evidence>
<evidence type="ECO:0000313" key="1">
    <source>
        <dbReference type="EMBL" id="KRG20284.1"/>
    </source>
</evidence>
<organism evidence="1">
    <name type="scientific">Candidatus Berkiella aquae</name>
    <dbReference type="NCBI Taxonomy" id="295108"/>
    <lineage>
        <taxon>Bacteria</taxon>
        <taxon>Pseudomonadati</taxon>
        <taxon>Pseudomonadota</taxon>
        <taxon>Gammaproteobacteria</taxon>
        <taxon>Candidatus Berkiellales</taxon>
        <taxon>Candidatus Berkiellaceae</taxon>
        <taxon>Candidatus Berkiella</taxon>
    </lineage>
</organism>
<comment type="caution">
    <text evidence="1">The sequence shown here is derived from an EMBL/GenBank/DDBJ whole genome shotgun (WGS) entry which is preliminary data.</text>
</comment>
<protein>
    <submittedName>
        <fullName evidence="1">Uncharacterized protein</fullName>
    </submittedName>
</protein>
<gene>
    <name evidence="2" type="ORF">HT99x_015170</name>
    <name evidence="1" type="ORF">HT99x_02676</name>
</gene>
<reference evidence="1" key="1">
    <citation type="submission" date="2015-09" db="EMBL/GenBank/DDBJ databases">
        <title>Draft Genome Sequences of Two Novel Amoeba-resistant Intranuclear Bacteria, Candidatus Berkiella cookevillensis and Candidatus Berkiella aquae.</title>
        <authorList>
            <person name="Mehari Y.T."/>
            <person name="Arivett B.A."/>
            <person name="Farone A.L."/>
            <person name="Gunderson J.H."/>
            <person name="Farone M.B."/>
        </authorList>
    </citation>
    <scope>NUCLEOTIDE SEQUENCE [LARGE SCALE GENOMIC DNA]</scope>
    <source>
        <strain evidence="1">HT99</strain>
    </source>
</reference>
<reference evidence="2" key="2">
    <citation type="journal article" date="2016" name="Genome Announc.">
        <title>Draft Genome Sequences of Two Novel Amoeba-Resistant Intranuclear Bacteria, 'Candidatus Berkiella cookevillensis' and 'Candidatus Berkiella aquae'.</title>
        <authorList>
            <person name="Mehari Y.T."/>
            <person name="Arivett B.A."/>
            <person name="Farone A.L."/>
            <person name="Gunderson J.H."/>
            <person name="Farone M.B."/>
        </authorList>
    </citation>
    <scope>NUCLEOTIDE SEQUENCE</scope>
    <source>
        <strain evidence="2">HT99</strain>
    </source>
</reference>
<dbReference type="EMBL" id="LKAJ01000014">
    <property type="protein sequence ID" value="KRG20284.1"/>
    <property type="molecule type" value="Genomic_DNA"/>
</dbReference>
<evidence type="ECO:0000313" key="3">
    <source>
        <dbReference type="Proteomes" id="UP000051497"/>
    </source>
</evidence>
<proteinExistence type="predicted"/>
<reference evidence="2" key="3">
    <citation type="submission" date="2021-06" db="EMBL/GenBank/DDBJ databases">
        <title>Genomic Description and Analysis of Intracellular Bacteria, Candidatus Berkiella cookevillensis and Candidatus Berkiella aquae.</title>
        <authorList>
            <person name="Kidane D.T."/>
            <person name="Mehari Y.T."/>
            <person name="Rice F.C."/>
            <person name="Arivett B.A."/>
            <person name="Farone A.L."/>
            <person name="Berk S.G."/>
            <person name="Farone M.B."/>
        </authorList>
    </citation>
    <scope>NUCLEOTIDE SEQUENCE</scope>
    <source>
        <strain evidence="2">HT99</strain>
    </source>
</reference>
<sequence length="209" mass="23952">MSHRSSLKFFSFKKARLFARSQKLNSREAWLEYSKSGRKPNGIPATPYLVYKNEGWISWGDWLGTGVIASQKKDFRTFKKALVFARSLKLGGFSDWMHFCKSGNRPKDIPSSPNQIYKNKGWTSWGDWLGTSNVAPQKRTFQSFKMARSFAQSLKLTAQSDWKRYCKSACRPYDIPAAPHKVYNGKGWKSWGDWLGSGNIATQSMKAQR</sequence>
<dbReference type="Proteomes" id="UP000051497">
    <property type="component" value="Unassembled WGS sequence"/>
</dbReference>
<dbReference type="STRING" id="295108.HT99x_02676"/>
<dbReference type="RefSeq" id="WP_075067277.1">
    <property type="nucleotide sequence ID" value="NZ_LKAJ02000002.1"/>
</dbReference>